<dbReference type="PANTHER" id="PTHR14465">
    <property type="entry name" value="IQ DOMAIN-CONTAINING PROTEIN H"/>
    <property type="match status" value="1"/>
</dbReference>
<dbReference type="PANTHER" id="PTHR14465:SF0">
    <property type="entry name" value="IQ DOMAIN-CONTAINING PROTEIN H"/>
    <property type="match status" value="1"/>
</dbReference>
<dbReference type="InterPro" id="IPR038752">
    <property type="entry name" value="IQCH"/>
</dbReference>
<dbReference type="Pfam" id="PF24923">
    <property type="entry name" value="ATP-grasp_IQCH"/>
    <property type="match status" value="1"/>
</dbReference>
<organism evidence="2 3">
    <name type="scientific">Tritrichomonas musculus</name>
    <dbReference type="NCBI Taxonomy" id="1915356"/>
    <lineage>
        <taxon>Eukaryota</taxon>
        <taxon>Metamonada</taxon>
        <taxon>Parabasalia</taxon>
        <taxon>Tritrichomonadida</taxon>
        <taxon>Tritrichomonadidae</taxon>
        <taxon>Tritrichomonas</taxon>
    </lineage>
</organism>
<keyword evidence="3" id="KW-1185">Reference proteome</keyword>
<dbReference type="InterPro" id="IPR056855">
    <property type="entry name" value="ATP-grasp_IQCH"/>
</dbReference>
<comment type="caution">
    <text evidence="2">The sequence shown here is derived from an EMBL/GenBank/DDBJ whole genome shotgun (WGS) entry which is preliminary data.</text>
</comment>
<name>A0ABR2HXH3_9EUKA</name>
<feature type="domain" description="IQCH-like ATP-grasp" evidence="1">
    <location>
        <begin position="627"/>
        <end position="736"/>
    </location>
</feature>
<dbReference type="EMBL" id="JAPFFF010000021">
    <property type="protein sequence ID" value="KAK8854300.1"/>
    <property type="molecule type" value="Genomic_DNA"/>
</dbReference>
<evidence type="ECO:0000313" key="3">
    <source>
        <dbReference type="Proteomes" id="UP001470230"/>
    </source>
</evidence>
<sequence>MSKSPDDAISNVLLNARRQLHELQKTLNDPSVECSQILSQISDATNRIQNEAESLAVVSPTESALIPLVGPKKKPMAIQKPQNNAAPREYHPFKVNKASNLRKQLAPKPQRQKTLPRLVPEDKNLSAIELMAQGKIRNFDDAGELFPVIDGKRDAINAPLFPTIQIDIKGAAKAFREKKIRQKEKTDAINREIQKLQKQAPPPPSPILEEEEYDDIDKFTHDDDDSVTDDPSLHPRLYEELQDEYAYQTLLIVRGKIARETPDFESFKRTNEKRWKKIDNILQSIESFCEKYEIQFAEINGRKLSEAALLNIITENDIHACLVGVDELIKKKKNDAALIIQNFWRRMLQIKYREIRKRTFWAAYAIQSFWRNMVSKKDLMHKIKNNLNSVDQKAFELSQSLFNKFREIEKHIYVVTHVIATSQDLTRCFDLMYRNVELILMLPKIPAAHIWEEFLELLAQCGVQDANSRIHFIVLQEGELRGVSNRLMCDMKSVHLARRYICGRSAFLVPHPDWSSERTFSVDIGLPIFGVTDTTMLQSRAAIKSIFTESGIVPTFSTHEYRDLAPLLNEALDMMHENSDIKNWIIRLGFTQNDSGIAYFELTDDFLSEDSDLNQILKKSLHCVGNVQTFLSQIKNVGAVIEAVPEVVHSFPSVSLFLTGNEIRVIGTFDRLYNAPFRFTCNLVPCVSFDSEELLAMAKQVGAVLLKKKIIGYVVVDFLTFKEEDEIRILGFDIRLNSYPSVLSTAYMNLCCGYSPEKNKMLLLNSVNCESLVQSRSSSRSGIRKTVFSVSGKSSTSFDDGKINAKRFAVIHNCITHPGLQLVSTKELKKVCFSQGLMFDLLNRTGFRMVFFDSPAEGKGFSISAGTTPTIALDKMEKSYSFLLRYLGQKVGSDATSSIAHSLISIRHFKSRVPL</sequence>
<protein>
    <recommendedName>
        <fullName evidence="1">IQCH-like ATP-grasp domain-containing protein</fullName>
    </recommendedName>
</protein>
<dbReference type="Proteomes" id="UP001470230">
    <property type="component" value="Unassembled WGS sequence"/>
</dbReference>
<accession>A0ABR2HXH3</accession>
<proteinExistence type="predicted"/>
<reference evidence="2 3" key="1">
    <citation type="submission" date="2024-04" db="EMBL/GenBank/DDBJ databases">
        <title>Tritrichomonas musculus Genome.</title>
        <authorList>
            <person name="Alves-Ferreira E."/>
            <person name="Grigg M."/>
            <person name="Lorenzi H."/>
            <person name="Galac M."/>
        </authorList>
    </citation>
    <scope>NUCLEOTIDE SEQUENCE [LARGE SCALE GENOMIC DNA]</scope>
    <source>
        <strain evidence="2 3">EAF2021</strain>
    </source>
</reference>
<evidence type="ECO:0000259" key="1">
    <source>
        <dbReference type="Pfam" id="PF24923"/>
    </source>
</evidence>
<evidence type="ECO:0000313" key="2">
    <source>
        <dbReference type="EMBL" id="KAK8854300.1"/>
    </source>
</evidence>
<gene>
    <name evidence="2" type="ORF">M9Y10_016859</name>
</gene>